<organism evidence="2 3">
    <name type="scientific">Lunatimonas lonarensis</name>
    <dbReference type="NCBI Taxonomy" id="1232681"/>
    <lineage>
        <taxon>Bacteria</taxon>
        <taxon>Pseudomonadati</taxon>
        <taxon>Bacteroidota</taxon>
        <taxon>Cytophagia</taxon>
        <taxon>Cytophagales</taxon>
        <taxon>Cyclobacteriaceae</taxon>
    </lineage>
</organism>
<keyword evidence="3" id="KW-1185">Reference proteome</keyword>
<dbReference type="AlphaFoldDB" id="R7ZQ01"/>
<comment type="caution">
    <text evidence="2">The sequence shown here is derived from an EMBL/GenBank/DDBJ whole genome shotgun (WGS) entry which is preliminary data.</text>
</comment>
<dbReference type="OrthoDB" id="892266at2"/>
<evidence type="ECO:0000313" key="2">
    <source>
        <dbReference type="EMBL" id="EON76167.1"/>
    </source>
</evidence>
<feature type="signal peptide" evidence="1">
    <location>
        <begin position="1"/>
        <end position="21"/>
    </location>
</feature>
<dbReference type="Proteomes" id="UP000013909">
    <property type="component" value="Unassembled WGS sequence"/>
</dbReference>
<evidence type="ECO:0000313" key="3">
    <source>
        <dbReference type="Proteomes" id="UP000013909"/>
    </source>
</evidence>
<protein>
    <submittedName>
        <fullName evidence="2">Uncharacterized protein</fullName>
    </submittedName>
</protein>
<feature type="chain" id="PRO_5004461859" evidence="1">
    <location>
        <begin position="22"/>
        <end position="216"/>
    </location>
</feature>
<gene>
    <name evidence="2" type="ORF">ADIS_3295</name>
</gene>
<keyword evidence="1" id="KW-0732">Signal</keyword>
<evidence type="ECO:0000256" key="1">
    <source>
        <dbReference type="SAM" id="SignalP"/>
    </source>
</evidence>
<sequence>MKRSLILPVIALLLAYCTPPADEKSLPLQVADAYGFQNLENIAEISYTWNVRRDSVTVVSRDWRWNRVKGEVHYAGPDTTVTYLLAEKTPELDAIDQRFINDKYWLMFPFQLAWDSGYRYEVAENLSSPIQKIPATKLSIIYNDSDGYTPGDAYDLYLNDDLQIVEWVFRRGNGPEGRAVTWDNIQNFEGIMLTLDHKNDAGMQSLWFTNVKVVPK</sequence>
<name>R7ZQ01_9BACT</name>
<dbReference type="STRING" id="1232681.ADIS_3295"/>
<dbReference type="RefSeq" id="WP_010855428.1">
    <property type="nucleotide sequence ID" value="NZ_AQHR01000088.1"/>
</dbReference>
<proteinExistence type="predicted"/>
<dbReference type="PATRIC" id="fig|1288963.3.peg.3288"/>
<dbReference type="EMBL" id="AQHR01000088">
    <property type="protein sequence ID" value="EON76167.1"/>
    <property type="molecule type" value="Genomic_DNA"/>
</dbReference>
<accession>R7ZQ01</accession>
<reference evidence="2 3" key="1">
    <citation type="submission" date="2013-02" db="EMBL/GenBank/DDBJ databases">
        <title>A novel strain isolated from Lonar lake, Maharashtra, India.</title>
        <authorList>
            <person name="Singh A."/>
        </authorList>
    </citation>
    <scope>NUCLEOTIDE SEQUENCE [LARGE SCALE GENOMIC DNA]</scope>
    <source>
        <strain evidence="2 3">AK24</strain>
    </source>
</reference>